<evidence type="ECO:0000256" key="2">
    <source>
        <dbReference type="ARBA" id="ARBA00022692"/>
    </source>
</evidence>
<organism evidence="6 7">
    <name type="scientific">Amphimedon queenslandica</name>
    <name type="common">Sponge</name>
    <dbReference type="NCBI Taxonomy" id="400682"/>
    <lineage>
        <taxon>Eukaryota</taxon>
        <taxon>Metazoa</taxon>
        <taxon>Porifera</taxon>
        <taxon>Demospongiae</taxon>
        <taxon>Heteroscleromorpha</taxon>
        <taxon>Haplosclerida</taxon>
        <taxon>Niphatidae</taxon>
        <taxon>Amphimedon</taxon>
    </lineage>
</organism>
<dbReference type="Proteomes" id="UP000007879">
    <property type="component" value="Unassembled WGS sequence"/>
</dbReference>
<dbReference type="RefSeq" id="XP_019857466.1">
    <property type="nucleotide sequence ID" value="XM_020001907.1"/>
</dbReference>
<evidence type="ECO:0000256" key="1">
    <source>
        <dbReference type="ARBA" id="ARBA00004141"/>
    </source>
</evidence>
<evidence type="ECO:0000256" key="3">
    <source>
        <dbReference type="ARBA" id="ARBA00022989"/>
    </source>
</evidence>
<proteinExistence type="predicted"/>
<reference evidence="6" key="2">
    <citation type="submission" date="2024-06" db="UniProtKB">
        <authorList>
            <consortium name="EnsemblMetazoa"/>
        </authorList>
    </citation>
    <scope>IDENTIFICATION</scope>
</reference>
<evidence type="ECO:0000256" key="5">
    <source>
        <dbReference type="SAM" id="Phobius"/>
    </source>
</evidence>
<reference evidence="7" key="1">
    <citation type="journal article" date="2010" name="Nature">
        <title>The Amphimedon queenslandica genome and the evolution of animal complexity.</title>
        <authorList>
            <person name="Srivastava M."/>
            <person name="Simakov O."/>
            <person name="Chapman J."/>
            <person name="Fahey B."/>
            <person name="Gauthier M.E."/>
            <person name="Mitros T."/>
            <person name="Richards G.S."/>
            <person name="Conaco C."/>
            <person name="Dacre M."/>
            <person name="Hellsten U."/>
            <person name="Larroux C."/>
            <person name="Putnam N.H."/>
            <person name="Stanke M."/>
            <person name="Adamska M."/>
            <person name="Darling A."/>
            <person name="Degnan S.M."/>
            <person name="Oakley T.H."/>
            <person name="Plachetzki D.C."/>
            <person name="Zhai Y."/>
            <person name="Adamski M."/>
            <person name="Calcino A."/>
            <person name="Cummins S.F."/>
            <person name="Goodstein D.M."/>
            <person name="Harris C."/>
            <person name="Jackson D.J."/>
            <person name="Leys S.P."/>
            <person name="Shu S."/>
            <person name="Woodcroft B.J."/>
            <person name="Vervoort M."/>
            <person name="Kosik K.S."/>
            <person name="Manning G."/>
            <person name="Degnan B.M."/>
            <person name="Rokhsar D.S."/>
        </authorList>
    </citation>
    <scope>NUCLEOTIDE SEQUENCE [LARGE SCALE GENOMIC DNA]</scope>
</reference>
<keyword evidence="2 5" id="KW-0812">Transmembrane</keyword>
<name>A0AAN0JKC6_AMPQE</name>
<dbReference type="EnsemblMetazoa" id="XM_020001907.1">
    <property type="protein sequence ID" value="XP_019857466.1"/>
    <property type="gene ID" value="LOC109585784"/>
</dbReference>
<dbReference type="GeneID" id="109585784"/>
<protein>
    <submittedName>
        <fullName evidence="6">Uncharacterized protein</fullName>
    </submittedName>
</protein>
<accession>A0AAN0JKC6</accession>
<keyword evidence="3 5" id="KW-1133">Transmembrane helix</keyword>
<comment type="subcellular location">
    <subcellularLocation>
        <location evidence="1">Membrane</location>
        <topology evidence="1">Multi-pass membrane protein</topology>
    </subcellularLocation>
</comment>
<keyword evidence="7" id="KW-1185">Reference proteome</keyword>
<dbReference type="PANTHER" id="PTHR43184:SF12">
    <property type="entry name" value="SUGAR PHOSPHATE EXCHANGER 3"/>
    <property type="match status" value="1"/>
</dbReference>
<feature type="transmembrane region" description="Helical" evidence="5">
    <location>
        <begin position="77"/>
        <end position="93"/>
    </location>
</feature>
<dbReference type="KEGG" id="aqu:109585784"/>
<evidence type="ECO:0000313" key="7">
    <source>
        <dbReference type="Proteomes" id="UP000007879"/>
    </source>
</evidence>
<evidence type="ECO:0000256" key="4">
    <source>
        <dbReference type="ARBA" id="ARBA00023136"/>
    </source>
</evidence>
<dbReference type="AlphaFoldDB" id="A0AAN0JKC6"/>
<sequence length="162" mass="18764">MVLINHFNCHALQVCRDSRMDKKDEIEDEVDNSSPVTGSCFEGKRRHKVQWKEVPLGAWILSYLGVFNILPAKNYRLYILILTFICYASYHMSRKPFSVVANVLAPNCNDIFEELNESSLEYEYDCNFNEGWAPFNGSYCKTVIGAVDYAWLFTYAVFMIAR</sequence>
<evidence type="ECO:0000313" key="6">
    <source>
        <dbReference type="EnsemblMetazoa" id="XP_019857466.1"/>
    </source>
</evidence>
<keyword evidence="4 5" id="KW-0472">Membrane</keyword>
<dbReference type="PANTHER" id="PTHR43184">
    <property type="entry name" value="MAJOR FACILITATOR SUPERFAMILY TRANSPORTER 16, ISOFORM B"/>
    <property type="match status" value="1"/>
</dbReference>
<dbReference type="GO" id="GO:0016020">
    <property type="term" value="C:membrane"/>
    <property type="evidence" value="ECO:0007669"/>
    <property type="project" value="UniProtKB-SubCell"/>
</dbReference>